<accession>A0ABS2GE16</accession>
<proteinExistence type="predicted"/>
<name>A0ABS2GE16_9FIRM</name>
<organism evidence="1 2">
    <name type="scientific">Veillonella magna</name>
    <dbReference type="NCBI Taxonomy" id="464322"/>
    <lineage>
        <taxon>Bacteria</taxon>
        <taxon>Bacillati</taxon>
        <taxon>Bacillota</taxon>
        <taxon>Negativicutes</taxon>
        <taxon>Veillonellales</taxon>
        <taxon>Veillonellaceae</taxon>
        <taxon>Veillonella</taxon>
    </lineage>
</organism>
<evidence type="ECO:0000313" key="2">
    <source>
        <dbReference type="Proteomes" id="UP000707138"/>
    </source>
</evidence>
<keyword evidence="2" id="KW-1185">Reference proteome</keyword>
<comment type="caution">
    <text evidence="1">The sequence shown here is derived from an EMBL/GenBank/DDBJ whole genome shotgun (WGS) entry which is preliminary data.</text>
</comment>
<dbReference type="Proteomes" id="UP000707138">
    <property type="component" value="Unassembled WGS sequence"/>
</dbReference>
<reference evidence="1 2" key="1">
    <citation type="journal article" date="2021" name="Sci. Rep.">
        <title>The distribution of antibiotic resistance genes in chicken gut microbiota commensals.</title>
        <authorList>
            <person name="Juricova H."/>
            <person name="Matiasovicova J."/>
            <person name="Kubasova T."/>
            <person name="Cejkova D."/>
            <person name="Rychlik I."/>
        </authorList>
    </citation>
    <scope>NUCLEOTIDE SEQUENCE [LARGE SCALE GENOMIC DNA]</scope>
    <source>
        <strain evidence="1 2">An537</strain>
    </source>
</reference>
<evidence type="ECO:0000313" key="1">
    <source>
        <dbReference type="EMBL" id="MBM6911762.1"/>
    </source>
</evidence>
<dbReference type="RefSeq" id="WP_205087101.1">
    <property type="nucleotide sequence ID" value="NZ_CAUGKU010000002.1"/>
</dbReference>
<protein>
    <submittedName>
        <fullName evidence="1">Uncharacterized protein</fullName>
    </submittedName>
</protein>
<sequence length="107" mass="12232">MELTNVNVKMMATLWENTYRMMVTDQNNNYLASARLIVSIPLPPEALPEGAPEVEPQLTVLVEDGVMSSDDIIQFETLLSAKIREKFQYEINTLFFFYPSPEDVLSK</sequence>
<dbReference type="EMBL" id="JACJLA010000001">
    <property type="protein sequence ID" value="MBM6911762.1"/>
    <property type="molecule type" value="Genomic_DNA"/>
</dbReference>
<gene>
    <name evidence="1" type="ORF">H6A01_00290</name>
</gene>